<dbReference type="InterPro" id="IPR051452">
    <property type="entry name" value="Diverse_Oxidoreductases"/>
</dbReference>
<feature type="domain" description="2Fe-2S ferredoxin-type" evidence="6">
    <location>
        <begin position="2"/>
        <end position="78"/>
    </location>
</feature>
<dbReference type="CDD" id="cd00207">
    <property type="entry name" value="fer2"/>
    <property type="match status" value="1"/>
</dbReference>
<dbReference type="PANTHER" id="PTHR44379">
    <property type="entry name" value="OXIDOREDUCTASE WITH IRON-SULFUR SUBUNIT"/>
    <property type="match status" value="1"/>
</dbReference>
<keyword evidence="4" id="KW-0408">Iron</keyword>
<evidence type="ECO:0000313" key="8">
    <source>
        <dbReference type="Proteomes" id="UP001165652"/>
    </source>
</evidence>
<dbReference type="SUPFAM" id="SSF55961">
    <property type="entry name" value="Bet v1-like"/>
    <property type="match status" value="1"/>
</dbReference>
<keyword evidence="3" id="KW-0560">Oxidoreductase</keyword>
<name>A0ABT5J410_RHOTP</name>
<dbReference type="InterPro" id="IPR036884">
    <property type="entry name" value="2Fe-2S-bd_dom_sf"/>
</dbReference>
<evidence type="ECO:0000256" key="2">
    <source>
        <dbReference type="ARBA" id="ARBA00022723"/>
    </source>
</evidence>
<dbReference type="Gene3D" id="3.30.530.20">
    <property type="match status" value="1"/>
</dbReference>
<dbReference type="CDD" id="cd07823">
    <property type="entry name" value="SRPBCC_5"/>
    <property type="match status" value="1"/>
</dbReference>
<dbReference type="SUPFAM" id="SSF54292">
    <property type="entry name" value="2Fe-2S ferredoxin-like"/>
    <property type="match status" value="1"/>
</dbReference>
<reference evidence="7" key="1">
    <citation type="journal article" date="2023" name="Microbiol Resour">
        <title>Genome Sequences of Rhodoplanes serenus and Two Thermotolerant Strains, Rhodoplanes tepidamans and 'Rhodoplanes cryptolactis,' Further Refine the Genus.</title>
        <authorList>
            <person name="Rayyan A.A."/>
            <person name="Kyndt J.A."/>
        </authorList>
    </citation>
    <scope>NUCLEOTIDE SEQUENCE</scope>
    <source>
        <strain evidence="7">DSM 9987</strain>
    </source>
</reference>
<dbReference type="Pfam" id="PF00111">
    <property type="entry name" value="Fer2"/>
    <property type="match status" value="1"/>
</dbReference>
<dbReference type="RefSeq" id="WP_272775224.1">
    <property type="nucleotide sequence ID" value="NZ_JAQQLI010000001.1"/>
</dbReference>
<proteinExistence type="predicted"/>
<evidence type="ECO:0000313" key="7">
    <source>
        <dbReference type="EMBL" id="MDC7784381.1"/>
    </source>
</evidence>
<dbReference type="Proteomes" id="UP001165652">
    <property type="component" value="Unassembled WGS sequence"/>
</dbReference>
<keyword evidence="8" id="KW-1185">Reference proteome</keyword>
<evidence type="ECO:0000259" key="6">
    <source>
        <dbReference type="PROSITE" id="PS51085"/>
    </source>
</evidence>
<dbReference type="PANTHER" id="PTHR44379:SF8">
    <property type="entry name" value="XANTHINE DEHYDROGENASE IRON-SULFUR-BINDING SUBUNIT XDHC-RELATED"/>
    <property type="match status" value="1"/>
</dbReference>
<dbReference type="Gene3D" id="1.10.150.120">
    <property type="entry name" value="[2Fe-2S]-binding domain"/>
    <property type="match status" value="1"/>
</dbReference>
<dbReference type="InterPro" id="IPR036010">
    <property type="entry name" value="2Fe-2S_ferredoxin-like_sf"/>
</dbReference>
<evidence type="ECO:0000256" key="4">
    <source>
        <dbReference type="ARBA" id="ARBA00023004"/>
    </source>
</evidence>
<sequence>MTHVTLTVNGETIAADLAPRTSLADLLRERLRLTGTHLGCEHGICGACTVLIDDAPARACIVLAVSCDGQAVRTIEGFDDDPVMAELRSAFSREHALQCGFCTPGMLIAGRDLALRLPDAAPETVRHELSGNLCRCTGYAGIVRAVTSVAAGEAAARARSAPPAAPPAFPAVAAPAVGASAAGATPVPSSAVSASTAVAPDLADAPAPPAGWTRFEETFSIARPPATVWAALCDFPMVASCVPGAELIEHGADHVRGRLVVAVGPIKAAFAGSAKIVRDETRRIGRVQGAGSDKASGSRSRAEATFRVEPESRDGSRVVLVVDYVLQGTLAQVSRSGVAQEIGRRLVATFAANLDAALAGDTAPARTPAALDAKALLWASLKAWLGRLLGRSRG</sequence>
<organism evidence="7 8">
    <name type="scientific">Rhodoplanes tepidamans</name>
    <name type="common">Rhodoplanes cryptolactis</name>
    <dbReference type="NCBI Taxonomy" id="200616"/>
    <lineage>
        <taxon>Bacteria</taxon>
        <taxon>Pseudomonadati</taxon>
        <taxon>Pseudomonadota</taxon>
        <taxon>Alphaproteobacteria</taxon>
        <taxon>Hyphomicrobiales</taxon>
        <taxon>Nitrobacteraceae</taxon>
        <taxon>Rhodoplanes</taxon>
    </lineage>
</organism>
<dbReference type="Gene3D" id="3.10.20.30">
    <property type="match status" value="1"/>
</dbReference>
<dbReference type="Pfam" id="PF06240">
    <property type="entry name" value="COXG"/>
    <property type="match status" value="1"/>
</dbReference>
<dbReference type="InterPro" id="IPR006058">
    <property type="entry name" value="2Fe2S_fd_BS"/>
</dbReference>
<protein>
    <submittedName>
        <fullName evidence="7">2Fe-2S iron-sulfur cluster-binding protein</fullName>
    </submittedName>
</protein>
<dbReference type="PROSITE" id="PS51085">
    <property type="entry name" value="2FE2S_FER_2"/>
    <property type="match status" value="1"/>
</dbReference>
<dbReference type="InterPro" id="IPR012675">
    <property type="entry name" value="Beta-grasp_dom_sf"/>
</dbReference>
<dbReference type="PROSITE" id="PS00197">
    <property type="entry name" value="2FE2S_FER_1"/>
    <property type="match status" value="1"/>
</dbReference>
<gene>
    <name evidence="7" type="ORF">PQJ73_01680</name>
</gene>
<keyword evidence="1" id="KW-0001">2Fe-2S</keyword>
<evidence type="ECO:0000256" key="1">
    <source>
        <dbReference type="ARBA" id="ARBA00022714"/>
    </source>
</evidence>
<accession>A0ABT5J410</accession>
<reference evidence="7" key="2">
    <citation type="submission" date="2023-02" db="EMBL/GenBank/DDBJ databases">
        <authorList>
            <person name="Rayyan A."/>
            <person name="Meyer T."/>
            <person name="Kyndt J.A."/>
        </authorList>
    </citation>
    <scope>NUCLEOTIDE SEQUENCE</scope>
    <source>
        <strain evidence="7">DSM 9987</strain>
    </source>
</reference>
<evidence type="ECO:0000256" key="3">
    <source>
        <dbReference type="ARBA" id="ARBA00023002"/>
    </source>
</evidence>
<dbReference type="InterPro" id="IPR010419">
    <property type="entry name" value="CO_DH_gsu"/>
</dbReference>
<keyword evidence="2" id="KW-0479">Metal-binding</keyword>
<dbReference type="Pfam" id="PF01799">
    <property type="entry name" value="Fer2_2"/>
    <property type="match status" value="1"/>
</dbReference>
<dbReference type="InterPro" id="IPR001041">
    <property type="entry name" value="2Fe-2S_ferredoxin-type"/>
</dbReference>
<dbReference type="InterPro" id="IPR023393">
    <property type="entry name" value="START-like_dom_sf"/>
</dbReference>
<keyword evidence="5" id="KW-0411">Iron-sulfur</keyword>
<comment type="caution">
    <text evidence="7">The sequence shown here is derived from an EMBL/GenBank/DDBJ whole genome shotgun (WGS) entry which is preliminary data.</text>
</comment>
<dbReference type="EMBL" id="JAQQLI010000001">
    <property type="protein sequence ID" value="MDC7784381.1"/>
    <property type="molecule type" value="Genomic_DNA"/>
</dbReference>
<evidence type="ECO:0000256" key="5">
    <source>
        <dbReference type="ARBA" id="ARBA00023014"/>
    </source>
</evidence>
<dbReference type="SUPFAM" id="SSF47741">
    <property type="entry name" value="CO dehydrogenase ISP C-domain like"/>
    <property type="match status" value="1"/>
</dbReference>
<dbReference type="InterPro" id="IPR002888">
    <property type="entry name" value="2Fe-2S-bd"/>
</dbReference>